<dbReference type="PROSITE" id="PS50082">
    <property type="entry name" value="WD_REPEATS_2"/>
    <property type="match status" value="11"/>
</dbReference>
<feature type="repeat" description="WD" evidence="3">
    <location>
        <begin position="1094"/>
        <end position="1135"/>
    </location>
</feature>
<proteinExistence type="predicted"/>
<dbReference type="Gene3D" id="3.40.50.300">
    <property type="entry name" value="P-loop containing nucleotide triphosphate hydrolases"/>
    <property type="match status" value="1"/>
</dbReference>
<dbReference type="InterPro" id="IPR001680">
    <property type="entry name" value="WD40_rpt"/>
</dbReference>
<dbReference type="OrthoDB" id="538223at2759"/>
<dbReference type="InterPro" id="IPR056884">
    <property type="entry name" value="NPHP3-like_N"/>
</dbReference>
<feature type="repeat" description="WD" evidence="3">
    <location>
        <begin position="1143"/>
        <end position="1177"/>
    </location>
</feature>
<dbReference type="Gene3D" id="2.130.10.10">
    <property type="entry name" value="YVTN repeat-like/Quinoprotein amine dehydrogenase"/>
    <property type="match status" value="5"/>
</dbReference>
<keyword evidence="2" id="KW-0677">Repeat</keyword>
<gene>
    <name evidence="7" type="ORF">CVT25_010005</name>
</gene>
<dbReference type="PROSITE" id="PS50294">
    <property type="entry name" value="WD_REPEATS_REGION"/>
    <property type="match status" value="9"/>
</dbReference>
<dbReference type="STRING" id="93625.A0A409X393"/>
<feature type="region of interest" description="Disordered" evidence="5">
    <location>
        <begin position="21"/>
        <end position="52"/>
    </location>
</feature>
<feature type="repeat" description="WD" evidence="3">
    <location>
        <begin position="926"/>
        <end position="967"/>
    </location>
</feature>
<feature type="repeat" description="WD" evidence="3">
    <location>
        <begin position="968"/>
        <end position="1009"/>
    </location>
</feature>
<dbReference type="SMART" id="SM00320">
    <property type="entry name" value="WD40"/>
    <property type="match status" value="14"/>
</dbReference>
<comment type="caution">
    <text evidence="7">The sequence shown here is derived from an EMBL/GenBank/DDBJ whole genome shotgun (WGS) entry which is preliminary data.</text>
</comment>
<evidence type="ECO:0000313" key="8">
    <source>
        <dbReference type="Proteomes" id="UP000283269"/>
    </source>
</evidence>
<dbReference type="InterPro" id="IPR019775">
    <property type="entry name" value="WD40_repeat_CS"/>
</dbReference>
<name>A0A409X393_PSICY</name>
<dbReference type="PANTHER" id="PTHR19879">
    <property type="entry name" value="TRANSCRIPTION INITIATION FACTOR TFIID"/>
    <property type="match status" value="1"/>
</dbReference>
<dbReference type="SMART" id="SM00564">
    <property type="entry name" value="PQQ"/>
    <property type="match status" value="7"/>
</dbReference>
<dbReference type="InterPro" id="IPR036322">
    <property type="entry name" value="WD40_repeat_dom_sf"/>
</dbReference>
<dbReference type="Pfam" id="PF00400">
    <property type="entry name" value="WD40"/>
    <property type="match status" value="12"/>
</dbReference>
<evidence type="ECO:0000256" key="2">
    <source>
        <dbReference type="ARBA" id="ARBA00022737"/>
    </source>
</evidence>
<dbReference type="PROSITE" id="PS50837">
    <property type="entry name" value="NACHT"/>
    <property type="match status" value="1"/>
</dbReference>
<dbReference type="InterPro" id="IPR020472">
    <property type="entry name" value="WD40_PAC1"/>
</dbReference>
<dbReference type="InterPro" id="IPR059179">
    <property type="entry name" value="MLKL-like_MCAfunc"/>
</dbReference>
<accession>A0A409X393</accession>
<dbReference type="CDD" id="cd21037">
    <property type="entry name" value="MLKL_NTD"/>
    <property type="match status" value="1"/>
</dbReference>
<dbReference type="InterPro" id="IPR018391">
    <property type="entry name" value="PQQ_b-propeller_rpt"/>
</dbReference>
<keyword evidence="8" id="KW-1185">Reference proteome</keyword>
<dbReference type="Pfam" id="PF24883">
    <property type="entry name" value="NPHP3_N"/>
    <property type="match status" value="1"/>
</dbReference>
<feature type="compositionally biased region" description="Low complexity" evidence="5">
    <location>
        <begin position="34"/>
        <end position="49"/>
    </location>
</feature>
<evidence type="ECO:0000313" key="7">
    <source>
        <dbReference type="EMBL" id="PPQ85232.1"/>
    </source>
</evidence>
<sequence>MASSSSGNKAKRLFWNRLKEKDSQPTAISEIDESASLAGASHSSSPSIAPEEDTTFSLSIQLDASKEGLGTASHSLLQSNVKEGLGIAGRFAQTLLKKLPGCIDGNPVKMALSIVQMIIEIKDELGDNKDALAEGLQKTKFLLDEVVATARSSVSEEFEQEMETYRTTIENEKNNLLSLTQKLKSLVQNLDYEKYKKDIEGICKVIDRATELFILKMQLNIRKTTAHLHDEIKKASLNDLNPSKKADYKTVLEGQSLRREACAEGTRVDILGEITHWANDQSSDSPHVFWLTGQAGSGKTTIAYTIAKRFEKGQATVLGANFLCSRQFEQTRSVHRILPTIAYQLAYKCRSYVSALHIHVDDKSAVVDHDVSEQMQELLVEPWSNANHPNNLPTYLIIIDALDEINESGGSNLLAVLLTTISQQHFTGLKFLVTSRTDPRIVELWDEFKFKTICRLQDVPIEDAEADVERYLDAKLPNLAGSPDLAELRSRASGLFIYAATAVRILTTSRSITHKEQMRRLSNFLSKPSSSSAVGKDKSPIDGLYEQILYEAFSDFMDEEDLKPRLRILFTFLCAAERISTSVAATLMEDDDELAKAVLNDLHAVLYIQDGRVFWYHASFPDFLLSENRSNFRIGTEELNFWCNETVHHTLLAGSCFRVMKSNSRGLRFNIGDISSSYLLDSEHADELSKNLNNNIAPVLRYSSLHWAHHLSSTSLDQDIDDICNYISDFLPIRVLFWIEAMNLLGWSNQCTGMLHQAREWVSTAECPMKTKSALARDLLECANLATYFAGCVAAESTPHLYTSSLATWKSQSRLSKNWKRQFSRIPVFIHANSGNDVPLLTINSEAEVYGVAFSNDGTVISSGSDDECVHIWDASTGKRLKVLRGHTEWVWSVVFSSDDKSIVSGSADCTLRVWDVSTGECLKVLRGHSGTVNSVAISKNDLWIASGSNDKSIHLWDVSTGDVVKVMMGHTDSVKSVAFSGDNGWLASGSSDGSVRVWDIPGGAQLRIMKGHTDYVTSVAFSANGSQIVSGSRDRSVQVWNAATGKKLKKLWGGSAGANSVAFSGNGAWIVSGLFDRSVRLWDASTGKALKVLKGHTSGVNSVAFSIDGTRVVSGSGDRSVRMWNVSTWTELDKTHSGAVPVISVASSRDGTQILFGSKDGSVHLWDATTHQELQVLEECSHQVNVVAFSNDGTHIACGSGNEVWVKDVSRNTEAKVLGRHTDNIKSVAFSGDGSFIVSASGDTVRLWDISKGVQLKEMDIRHAQLAVFTQDDKQIVYVPSEGSVRVWDIFSDENSDFNPKVMSVHPGSANGVALSSDAAHIVSARSYNGTVTIRDTLTGSTLKVLQGETNFMCRTPAFSSDGTHIVSGSSDKTVRIWNMSTGEEVTNLRGRHTSSVKSITVSNDSRSIISGSRDGSVIIWGMDVPAWYLDHEGTGWVLSPSTNQRLMWAPPDAHVLQRSNCHVLAGQSTYSYVNFDNAMIGPD</sequence>
<dbReference type="EMBL" id="NHYD01002737">
    <property type="protein sequence ID" value="PPQ85232.1"/>
    <property type="molecule type" value="Genomic_DNA"/>
</dbReference>
<dbReference type="InterPro" id="IPR015943">
    <property type="entry name" value="WD40/YVTN_repeat-like_dom_sf"/>
</dbReference>
<feature type="coiled-coil region" evidence="4">
    <location>
        <begin position="155"/>
        <end position="189"/>
    </location>
</feature>
<reference evidence="7 8" key="1">
    <citation type="journal article" date="2018" name="Evol. Lett.">
        <title>Horizontal gene cluster transfer increased hallucinogenic mushroom diversity.</title>
        <authorList>
            <person name="Reynolds H.T."/>
            <person name="Vijayakumar V."/>
            <person name="Gluck-Thaler E."/>
            <person name="Korotkin H.B."/>
            <person name="Matheny P.B."/>
            <person name="Slot J.C."/>
        </authorList>
    </citation>
    <scope>NUCLEOTIDE SEQUENCE [LARGE SCALE GENOMIC DNA]</scope>
    <source>
        <strain evidence="7 8">2631</strain>
    </source>
</reference>
<feature type="repeat" description="WD" evidence="3">
    <location>
        <begin position="1391"/>
        <end position="1422"/>
    </location>
</feature>
<organism evidence="7 8">
    <name type="scientific">Psilocybe cyanescens</name>
    <dbReference type="NCBI Taxonomy" id="93625"/>
    <lineage>
        <taxon>Eukaryota</taxon>
        <taxon>Fungi</taxon>
        <taxon>Dikarya</taxon>
        <taxon>Basidiomycota</taxon>
        <taxon>Agaricomycotina</taxon>
        <taxon>Agaricomycetes</taxon>
        <taxon>Agaricomycetidae</taxon>
        <taxon>Agaricales</taxon>
        <taxon>Agaricineae</taxon>
        <taxon>Strophariaceae</taxon>
        <taxon>Psilocybe</taxon>
    </lineage>
</organism>
<keyword evidence="1 3" id="KW-0853">WD repeat</keyword>
<dbReference type="PRINTS" id="PR00320">
    <property type="entry name" value="GPROTEINBRPT"/>
</dbReference>
<feature type="repeat" description="WD" evidence="3">
    <location>
        <begin position="1052"/>
        <end position="1093"/>
    </location>
</feature>
<feature type="repeat" description="WD" evidence="3">
    <location>
        <begin position="1219"/>
        <end position="1259"/>
    </location>
</feature>
<feature type="repeat" description="WD" evidence="3">
    <location>
        <begin position="1010"/>
        <end position="1051"/>
    </location>
</feature>
<evidence type="ECO:0000256" key="5">
    <source>
        <dbReference type="SAM" id="MobiDB-lite"/>
    </source>
</evidence>
<feature type="domain" description="NACHT" evidence="6">
    <location>
        <begin position="287"/>
        <end position="438"/>
    </location>
</feature>
<feature type="repeat" description="WD" evidence="3">
    <location>
        <begin position="842"/>
        <end position="883"/>
    </location>
</feature>
<dbReference type="SUPFAM" id="SSF52540">
    <property type="entry name" value="P-loop containing nucleoside triphosphate hydrolases"/>
    <property type="match status" value="1"/>
</dbReference>
<evidence type="ECO:0000256" key="1">
    <source>
        <dbReference type="ARBA" id="ARBA00022574"/>
    </source>
</evidence>
<dbReference type="SUPFAM" id="SSF50978">
    <property type="entry name" value="WD40 repeat-like"/>
    <property type="match status" value="2"/>
</dbReference>
<protein>
    <recommendedName>
        <fullName evidence="6">NACHT domain-containing protein</fullName>
    </recommendedName>
</protein>
<dbReference type="InterPro" id="IPR027417">
    <property type="entry name" value="P-loop_NTPase"/>
</dbReference>
<evidence type="ECO:0000256" key="4">
    <source>
        <dbReference type="SAM" id="Coils"/>
    </source>
</evidence>
<dbReference type="CDD" id="cd00200">
    <property type="entry name" value="WD40"/>
    <property type="match status" value="2"/>
</dbReference>
<dbReference type="InParanoid" id="A0A409X393"/>
<feature type="repeat" description="WD" evidence="3">
    <location>
        <begin position="1359"/>
        <end position="1389"/>
    </location>
</feature>
<evidence type="ECO:0000259" key="6">
    <source>
        <dbReference type="PROSITE" id="PS50837"/>
    </source>
</evidence>
<dbReference type="PANTHER" id="PTHR19879:SF9">
    <property type="entry name" value="TRANSCRIPTION INITIATION FACTOR TFIID SUBUNIT 5"/>
    <property type="match status" value="1"/>
</dbReference>
<dbReference type="Proteomes" id="UP000283269">
    <property type="component" value="Unassembled WGS sequence"/>
</dbReference>
<feature type="repeat" description="WD" evidence="3">
    <location>
        <begin position="884"/>
        <end position="925"/>
    </location>
</feature>
<evidence type="ECO:0000256" key="3">
    <source>
        <dbReference type="PROSITE-ProRule" id="PRU00221"/>
    </source>
</evidence>
<keyword evidence="4" id="KW-0175">Coiled coil</keyword>
<dbReference type="InterPro" id="IPR007111">
    <property type="entry name" value="NACHT_NTPase"/>
</dbReference>
<dbReference type="PROSITE" id="PS00678">
    <property type="entry name" value="WD_REPEATS_1"/>
    <property type="match status" value="8"/>
</dbReference>